<keyword evidence="2" id="KW-1185">Reference proteome</keyword>
<organism evidence="1 2">
    <name type="scientific">Volvox africanus</name>
    <dbReference type="NCBI Taxonomy" id="51714"/>
    <lineage>
        <taxon>Eukaryota</taxon>
        <taxon>Viridiplantae</taxon>
        <taxon>Chlorophyta</taxon>
        <taxon>core chlorophytes</taxon>
        <taxon>Chlorophyceae</taxon>
        <taxon>CS clade</taxon>
        <taxon>Chlamydomonadales</taxon>
        <taxon>Volvocaceae</taxon>
        <taxon>Volvox</taxon>
    </lineage>
</organism>
<evidence type="ECO:0000313" key="1">
    <source>
        <dbReference type="EMBL" id="GLI68486.1"/>
    </source>
</evidence>
<gene>
    <name evidence="1" type="ORF">VaNZ11_012830</name>
</gene>
<protein>
    <submittedName>
        <fullName evidence="1">Uncharacterized protein</fullName>
    </submittedName>
</protein>
<comment type="caution">
    <text evidence="1">The sequence shown here is derived from an EMBL/GenBank/DDBJ whole genome shotgun (WGS) entry which is preliminary data.</text>
</comment>
<proteinExistence type="predicted"/>
<sequence length="183" mass="18908">MCHPGGPLLDGSTLVAATHGASSGPGFPPIQHRAVCSWDGRFEHLPSSSELAGRSSTGEVVEWARSLEANAVARVAPRYGHNLGLVAAPPVVSDLLVSHLQSGAAGLDHSARLQQIAQVVMARVGASTWRSYGSHFAAFCAFLCDGGLGVPSGFLLCRLVVGSVSCGKRHCPGAYCSAILQCC</sequence>
<dbReference type="Proteomes" id="UP001165090">
    <property type="component" value="Unassembled WGS sequence"/>
</dbReference>
<accession>A0ABQ5SFV1</accession>
<evidence type="ECO:0000313" key="2">
    <source>
        <dbReference type="Proteomes" id="UP001165090"/>
    </source>
</evidence>
<dbReference type="EMBL" id="BSDZ01000079">
    <property type="protein sequence ID" value="GLI68486.1"/>
    <property type="molecule type" value="Genomic_DNA"/>
</dbReference>
<name>A0ABQ5SFV1_9CHLO</name>
<reference evidence="1 2" key="1">
    <citation type="journal article" date="2023" name="IScience">
        <title>Expanded male sex-determining region conserved during the evolution of homothallism in the green alga Volvox.</title>
        <authorList>
            <person name="Yamamoto K."/>
            <person name="Matsuzaki R."/>
            <person name="Mahakham W."/>
            <person name="Heman W."/>
            <person name="Sekimoto H."/>
            <person name="Kawachi M."/>
            <person name="Minakuchi Y."/>
            <person name="Toyoda A."/>
            <person name="Nozaki H."/>
        </authorList>
    </citation>
    <scope>NUCLEOTIDE SEQUENCE [LARGE SCALE GENOMIC DNA]</scope>
    <source>
        <strain evidence="1 2">NIES-4468</strain>
    </source>
</reference>